<proteinExistence type="inferred from homology"/>
<dbReference type="InterPro" id="IPR019826">
    <property type="entry name" value="Carboxylesterase_B_AS"/>
</dbReference>
<dbReference type="AlphaFoldDB" id="A0AAV3YEV8"/>
<evidence type="ECO:0000256" key="1">
    <source>
        <dbReference type="ARBA" id="ARBA00005964"/>
    </source>
</evidence>
<dbReference type="GO" id="GO:0016787">
    <property type="term" value="F:hydrolase activity"/>
    <property type="evidence" value="ECO:0007669"/>
    <property type="project" value="UniProtKB-KW"/>
</dbReference>
<evidence type="ECO:0000313" key="7">
    <source>
        <dbReference type="Proteomes" id="UP000735302"/>
    </source>
</evidence>
<gene>
    <name evidence="6" type="ORF">PoB_000719700</name>
</gene>
<sequence>MVLAAPDVRLSTGIARGYDRQASETFKPYFAYYGIPFAEPPVGELRFLPPRPFAGNGPASSSVITSPSFRERCYQTAIPTDFKMSEDCLHLNIFTPPDASPARSKKVMVWIHGGGFLLGEASSYIPSRMVTDKDVIVVTIQYRLAAFGFLSSGDEALPGNLGLHDQVLALRWVKDNIALFGGDRDDVTIFGESAGAASVAALSLSPASKGLFTKGIMQSGTILSPWALITKPQDSFYKHAKDTGCFPWIYSPWDRIGYHKSIVECLKKKTPEEILAAQPFIQLSAFFTDAGDALQTLGPVVDKDLIPRAPMSLLSDQTYLQLNGVLDRAYFLGVNDNEGNILAGLVPTEEYGNFTKPSNVDKLIKSAVRDFVGWSLPSDALDVVDFLYTFPRDATGTIPLQKIIDLRSDTLYTVPTVLYAGALTKAKPSTPIYMYLFNAEPKLRDPNGPLKGTTHGMDISHEFDEPAGTSDADNALLYFYADLDPIKFPAIADAFRGYVTSFAKTGSPTVSSNDWPRYDLQTQSYLAISSQPQVRQRLFAQRMSLWTDFLPKPIPSKVISGFQALHLAGTPLAWLEPATEGPYRSQSGLTSYCVIDVHSRRGQGERGGGGMGEEQKKKGKEEE</sequence>
<dbReference type="PROSITE" id="PS00122">
    <property type="entry name" value="CARBOXYLESTERASE_B_1"/>
    <property type="match status" value="1"/>
</dbReference>
<comment type="caution">
    <text evidence="6">The sequence shown here is derived from an EMBL/GenBank/DDBJ whole genome shotgun (WGS) entry which is preliminary data.</text>
</comment>
<evidence type="ECO:0000313" key="6">
    <source>
        <dbReference type="EMBL" id="GFN80691.1"/>
    </source>
</evidence>
<dbReference type="EC" id="3.1.1.-" evidence="3"/>
<feature type="compositionally biased region" description="Basic and acidic residues" evidence="4">
    <location>
        <begin position="613"/>
        <end position="623"/>
    </location>
</feature>
<dbReference type="SUPFAM" id="SSF53474">
    <property type="entry name" value="alpha/beta-Hydrolases"/>
    <property type="match status" value="1"/>
</dbReference>
<organism evidence="6 7">
    <name type="scientific">Plakobranchus ocellatus</name>
    <dbReference type="NCBI Taxonomy" id="259542"/>
    <lineage>
        <taxon>Eukaryota</taxon>
        <taxon>Metazoa</taxon>
        <taxon>Spiralia</taxon>
        <taxon>Lophotrochozoa</taxon>
        <taxon>Mollusca</taxon>
        <taxon>Gastropoda</taxon>
        <taxon>Heterobranchia</taxon>
        <taxon>Euthyneura</taxon>
        <taxon>Panpulmonata</taxon>
        <taxon>Sacoglossa</taxon>
        <taxon>Placobranchoidea</taxon>
        <taxon>Plakobranchidae</taxon>
        <taxon>Plakobranchus</taxon>
    </lineage>
</organism>
<keyword evidence="2 3" id="KW-0378">Hydrolase</keyword>
<evidence type="ECO:0000259" key="5">
    <source>
        <dbReference type="Pfam" id="PF00135"/>
    </source>
</evidence>
<dbReference type="InterPro" id="IPR029058">
    <property type="entry name" value="AB_hydrolase_fold"/>
</dbReference>
<feature type="domain" description="Carboxylesterase type B" evidence="5">
    <location>
        <begin position="6"/>
        <end position="546"/>
    </location>
</feature>
<comment type="similarity">
    <text evidence="1 3">Belongs to the type-B carboxylesterase/lipase family.</text>
</comment>
<dbReference type="Gene3D" id="3.40.50.1820">
    <property type="entry name" value="alpha/beta hydrolase"/>
    <property type="match status" value="1"/>
</dbReference>
<dbReference type="InterPro" id="IPR002018">
    <property type="entry name" value="CarbesteraseB"/>
</dbReference>
<dbReference type="InterPro" id="IPR051093">
    <property type="entry name" value="Neuroligin/BSAL"/>
</dbReference>
<dbReference type="EMBL" id="BLXT01000835">
    <property type="protein sequence ID" value="GFN80691.1"/>
    <property type="molecule type" value="Genomic_DNA"/>
</dbReference>
<dbReference type="Proteomes" id="UP000735302">
    <property type="component" value="Unassembled WGS sequence"/>
</dbReference>
<dbReference type="Pfam" id="PF00135">
    <property type="entry name" value="COesterase"/>
    <property type="match status" value="1"/>
</dbReference>
<evidence type="ECO:0000256" key="4">
    <source>
        <dbReference type="SAM" id="MobiDB-lite"/>
    </source>
</evidence>
<reference evidence="6 7" key="1">
    <citation type="journal article" date="2021" name="Elife">
        <title>Chloroplast acquisition without the gene transfer in kleptoplastic sea slugs, Plakobranchus ocellatus.</title>
        <authorList>
            <person name="Maeda T."/>
            <person name="Takahashi S."/>
            <person name="Yoshida T."/>
            <person name="Shimamura S."/>
            <person name="Takaki Y."/>
            <person name="Nagai Y."/>
            <person name="Toyoda A."/>
            <person name="Suzuki Y."/>
            <person name="Arimoto A."/>
            <person name="Ishii H."/>
            <person name="Satoh N."/>
            <person name="Nishiyama T."/>
            <person name="Hasebe M."/>
            <person name="Maruyama T."/>
            <person name="Minagawa J."/>
            <person name="Obokata J."/>
            <person name="Shigenobu S."/>
        </authorList>
    </citation>
    <scope>NUCLEOTIDE SEQUENCE [LARGE SCALE GENOMIC DNA]</scope>
</reference>
<feature type="region of interest" description="Disordered" evidence="4">
    <location>
        <begin position="600"/>
        <end position="623"/>
    </location>
</feature>
<dbReference type="PANTHER" id="PTHR43903">
    <property type="entry name" value="NEUROLIGIN"/>
    <property type="match status" value="1"/>
</dbReference>
<keyword evidence="7" id="KW-1185">Reference proteome</keyword>
<protein>
    <recommendedName>
        <fullName evidence="3">Carboxylic ester hydrolase</fullName>
        <ecNumber evidence="3">3.1.1.-</ecNumber>
    </recommendedName>
</protein>
<evidence type="ECO:0000256" key="2">
    <source>
        <dbReference type="ARBA" id="ARBA00022801"/>
    </source>
</evidence>
<evidence type="ECO:0000256" key="3">
    <source>
        <dbReference type="RuleBase" id="RU361235"/>
    </source>
</evidence>
<name>A0AAV3YEV8_9GAST</name>
<accession>A0AAV3YEV8</accession>